<dbReference type="AlphaFoldDB" id="A0A9N7YTQ2"/>
<feature type="region of interest" description="Disordered" evidence="1">
    <location>
        <begin position="132"/>
        <end position="197"/>
    </location>
</feature>
<keyword evidence="3" id="KW-1185">Reference proteome</keyword>
<dbReference type="EMBL" id="CADEAL010002296">
    <property type="protein sequence ID" value="CAB1439536.1"/>
    <property type="molecule type" value="Genomic_DNA"/>
</dbReference>
<comment type="caution">
    <text evidence="2">The sequence shown here is derived from an EMBL/GenBank/DDBJ whole genome shotgun (WGS) entry which is preliminary data.</text>
</comment>
<protein>
    <submittedName>
        <fullName evidence="2">Uncharacterized protein</fullName>
    </submittedName>
</protein>
<feature type="compositionally biased region" description="Basic and acidic residues" evidence="1">
    <location>
        <begin position="154"/>
        <end position="197"/>
    </location>
</feature>
<proteinExistence type="predicted"/>
<reference evidence="2" key="1">
    <citation type="submission" date="2020-03" db="EMBL/GenBank/DDBJ databases">
        <authorList>
            <person name="Weist P."/>
        </authorList>
    </citation>
    <scope>NUCLEOTIDE SEQUENCE</scope>
</reference>
<accession>A0A9N7YTQ2</accession>
<gene>
    <name evidence="2" type="ORF">PLEPLA_LOCUS27319</name>
</gene>
<sequence length="197" mass="22634">MSSDEQEHFSGCSSSDRPLVVSVRIPVRPHTPEHAYHMTTHTPEHAYHVPTHTPEHAYHMTTHTPEHAYHVTTLTPEHAYHMTTHTPEHAYHTGHGLSCITEGDETPGSEGDQICTQAAAPVVWQWKLSNKGVAGKSVQEGHTGKRGRQMGSWRDWREEKREGGKEVRRKGGEEEWMRGGEERRRREEEERERRRGE</sequence>
<name>A0A9N7YTQ2_PLEPL</name>
<evidence type="ECO:0000313" key="2">
    <source>
        <dbReference type="EMBL" id="CAB1439536.1"/>
    </source>
</evidence>
<evidence type="ECO:0000256" key="1">
    <source>
        <dbReference type="SAM" id="MobiDB-lite"/>
    </source>
</evidence>
<dbReference type="Proteomes" id="UP001153269">
    <property type="component" value="Unassembled WGS sequence"/>
</dbReference>
<organism evidence="2 3">
    <name type="scientific">Pleuronectes platessa</name>
    <name type="common">European plaice</name>
    <dbReference type="NCBI Taxonomy" id="8262"/>
    <lineage>
        <taxon>Eukaryota</taxon>
        <taxon>Metazoa</taxon>
        <taxon>Chordata</taxon>
        <taxon>Craniata</taxon>
        <taxon>Vertebrata</taxon>
        <taxon>Euteleostomi</taxon>
        <taxon>Actinopterygii</taxon>
        <taxon>Neopterygii</taxon>
        <taxon>Teleostei</taxon>
        <taxon>Neoteleostei</taxon>
        <taxon>Acanthomorphata</taxon>
        <taxon>Carangaria</taxon>
        <taxon>Pleuronectiformes</taxon>
        <taxon>Pleuronectoidei</taxon>
        <taxon>Pleuronectidae</taxon>
        <taxon>Pleuronectes</taxon>
    </lineage>
</organism>
<evidence type="ECO:0000313" key="3">
    <source>
        <dbReference type="Proteomes" id="UP001153269"/>
    </source>
</evidence>